<comment type="caution">
    <text evidence="1">The sequence shown here is derived from an EMBL/GenBank/DDBJ whole genome shotgun (WGS) entry which is preliminary data.</text>
</comment>
<proteinExistence type="predicted"/>
<organism evidence="1 2">
    <name type="scientific">Vairimorpha ceranae</name>
    <dbReference type="NCBI Taxonomy" id="40302"/>
    <lineage>
        <taxon>Eukaryota</taxon>
        <taxon>Fungi</taxon>
        <taxon>Fungi incertae sedis</taxon>
        <taxon>Microsporidia</taxon>
        <taxon>Nosematidae</taxon>
        <taxon>Vairimorpha</taxon>
    </lineage>
</organism>
<gene>
    <name evidence="1" type="ORF">AAJ76_1900018012</name>
</gene>
<reference evidence="1 2" key="1">
    <citation type="journal article" date="2015" name="Environ. Microbiol.">
        <title>Genome analyses suggest the presence of polyploidy and recent human-driven expansions in eight global populations of the honeybee pathogen Nosema ceranae.</title>
        <authorList>
            <person name="Pelin A."/>
            <person name="Selman M."/>
            <person name="Aris-Brosou S."/>
            <person name="Farinelli L."/>
            <person name="Corradi N."/>
        </authorList>
    </citation>
    <scope>NUCLEOTIDE SEQUENCE [LARGE SCALE GENOMIC DNA]</scope>
    <source>
        <strain evidence="1 2">PA08 1199</strain>
    </source>
</reference>
<dbReference type="GeneID" id="36319258"/>
<sequence>MNFSTCASTEEESLNKKITSCVTSLHRQLSNFPKLKNIECHLCTESISLNNVHDLVRIYSCMLYCMKLHCKVLHKLSVYDIFSIETFLLNFILSDDITEIEYLIKYNNNSNEIRYKKALKDQLVAIFRTFFQEKIFNINCEQEIESMLYFYYKKIRDDKKDDYLTNFTLVILFLRKEYIRFNIIFKKFNKNRFTIKLAILFEMTEDNTKEALEKYRLFDKACSVQSLFLSNLRKFLSSTGLKSNYYLESIKKLCETDGDIDQWFNIIKNEVNWHNCVVLWANNRCNNSSYVDNSMIDICIKYGKYEDGWKIYNNYNLIETSRFLRGVTLCCIAMKNVKHCKWKKRLVEVIDLIFKNLDLLNLENLLENILINIENLPISQIIAIVNELQKHLIRLSLKESIIECLFNFYNIYCFEYQNQELNKICCTNAIYIYNKWNKSKTKNFNLFRKKTEFDTKIYSHMLGLCDIAKNCEFFSKVCKDLLKNDAHISRDLCRRLENFHSKNCQDCEYKKKQVVTVKESHSFISHLFK</sequence>
<dbReference type="RefSeq" id="XP_024331235.1">
    <property type="nucleotide sequence ID" value="XM_024474342.1"/>
</dbReference>
<name>A0A0F9WRF6_9MICR</name>
<dbReference type="EMBL" id="JPQZ01000019">
    <property type="protein sequence ID" value="KKO75493.1"/>
    <property type="molecule type" value="Genomic_DNA"/>
</dbReference>
<evidence type="ECO:0000313" key="2">
    <source>
        <dbReference type="Proteomes" id="UP000034350"/>
    </source>
</evidence>
<dbReference type="VEuPathDB" id="MicrosporidiaDB:AAJ76_1900018012"/>
<evidence type="ECO:0000313" key="1">
    <source>
        <dbReference type="EMBL" id="KKO75493.1"/>
    </source>
</evidence>
<keyword evidence="2" id="KW-1185">Reference proteome</keyword>
<dbReference type="Proteomes" id="UP000034350">
    <property type="component" value="Unassembled WGS sequence"/>
</dbReference>
<dbReference type="OrthoDB" id="2195422at2759"/>
<accession>A0A0F9WRF6</accession>
<dbReference type="VEuPathDB" id="MicrosporidiaDB:G9O61_00g021200"/>
<dbReference type="AlphaFoldDB" id="A0A0F9WRF6"/>
<protein>
    <submittedName>
        <fullName evidence="1">Uncharacterized protein</fullName>
    </submittedName>
</protein>
<dbReference type="VEuPathDB" id="MicrosporidiaDB:NCER_100839"/>